<accession>A0ABV2QGW0</accession>
<protein>
    <recommendedName>
        <fullName evidence="5">DUF3106 domain-containing protein</fullName>
    </recommendedName>
</protein>
<evidence type="ECO:0000313" key="3">
    <source>
        <dbReference type="EMBL" id="MET4579777.1"/>
    </source>
</evidence>
<evidence type="ECO:0008006" key="5">
    <source>
        <dbReference type="Google" id="ProtNLM"/>
    </source>
</evidence>
<sequence>MRVKLVSGLSVLTIALAAAGAVAYAQLTPPPAKPAPSTPPATPLLGSISWNTLNSEQKTALSPLASLWPKLSGEHQRKWIALAHNFNRMSPTERDMLQERMNDWAKLTPAQRTQARLNFGEARKLPVDEKRAKWEEYQSLSAEERERLAADRPKPPKSTAPALRPVPPEKILRAAPRPAEPPAGGAQTPSPLNRNTLLPRAPAPAEPKPAPATRP</sequence>
<dbReference type="EMBL" id="JBEPSH010000011">
    <property type="protein sequence ID" value="MET4579777.1"/>
    <property type="molecule type" value="Genomic_DNA"/>
</dbReference>
<organism evidence="3 4">
    <name type="scientific">Ottowia thiooxydans</name>
    <dbReference type="NCBI Taxonomy" id="219182"/>
    <lineage>
        <taxon>Bacteria</taxon>
        <taxon>Pseudomonadati</taxon>
        <taxon>Pseudomonadota</taxon>
        <taxon>Betaproteobacteria</taxon>
        <taxon>Burkholderiales</taxon>
        <taxon>Comamonadaceae</taxon>
        <taxon>Ottowia</taxon>
    </lineage>
</organism>
<evidence type="ECO:0000256" key="2">
    <source>
        <dbReference type="SAM" id="SignalP"/>
    </source>
</evidence>
<name>A0ABV2QGW0_9BURK</name>
<gene>
    <name evidence="3" type="ORF">ABIE13_004914</name>
</gene>
<dbReference type="Pfam" id="PF11304">
    <property type="entry name" value="DUF3106"/>
    <property type="match status" value="1"/>
</dbReference>
<comment type="caution">
    <text evidence="3">The sequence shown here is derived from an EMBL/GenBank/DDBJ whole genome shotgun (WGS) entry which is preliminary data.</text>
</comment>
<feature type="signal peptide" evidence="2">
    <location>
        <begin position="1"/>
        <end position="25"/>
    </location>
</feature>
<feature type="compositionally biased region" description="Low complexity" evidence="1">
    <location>
        <begin position="173"/>
        <end position="186"/>
    </location>
</feature>
<reference evidence="3 4" key="1">
    <citation type="submission" date="2024-06" db="EMBL/GenBank/DDBJ databases">
        <title>Sorghum-associated microbial communities from plants grown in Nebraska, USA.</title>
        <authorList>
            <person name="Schachtman D."/>
        </authorList>
    </citation>
    <scope>NUCLEOTIDE SEQUENCE [LARGE SCALE GENOMIC DNA]</scope>
    <source>
        <strain evidence="3 4">2709</strain>
    </source>
</reference>
<evidence type="ECO:0000256" key="1">
    <source>
        <dbReference type="SAM" id="MobiDB-lite"/>
    </source>
</evidence>
<feature type="region of interest" description="Disordered" evidence="1">
    <location>
        <begin position="143"/>
        <end position="215"/>
    </location>
</feature>
<dbReference type="Proteomes" id="UP001549320">
    <property type="component" value="Unassembled WGS sequence"/>
</dbReference>
<feature type="chain" id="PRO_5046239404" description="DUF3106 domain-containing protein" evidence="2">
    <location>
        <begin position="26"/>
        <end position="215"/>
    </location>
</feature>
<feature type="compositionally biased region" description="Basic and acidic residues" evidence="1">
    <location>
        <begin position="143"/>
        <end position="154"/>
    </location>
</feature>
<evidence type="ECO:0000313" key="4">
    <source>
        <dbReference type="Proteomes" id="UP001549320"/>
    </source>
</evidence>
<dbReference type="InterPro" id="IPR021455">
    <property type="entry name" value="DUF3106"/>
</dbReference>
<proteinExistence type="predicted"/>
<feature type="compositionally biased region" description="Pro residues" evidence="1">
    <location>
        <begin position="201"/>
        <end position="215"/>
    </location>
</feature>
<dbReference type="RefSeq" id="WP_354448186.1">
    <property type="nucleotide sequence ID" value="NZ_JBEPSH010000011.1"/>
</dbReference>
<feature type="compositionally biased region" description="Polar residues" evidence="1">
    <location>
        <begin position="187"/>
        <end position="196"/>
    </location>
</feature>
<keyword evidence="4" id="KW-1185">Reference proteome</keyword>
<keyword evidence="2" id="KW-0732">Signal</keyword>